<evidence type="ECO:0000313" key="1">
    <source>
        <dbReference type="EMBL" id="KAF8817777.1"/>
    </source>
</evidence>
<protein>
    <submittedName>
        <fullName evidence="1">Uncharacterized protein</fullName>
    </submittedName>
</protein>
<accession>A0ABQ7J3T6</accession>
<evidence type="ECO:0000313" key="2">
    <source>
        <dbReference type="Proteomes" id="UP000823046"/>
    </source>
</evidence>
<gene>
    <name evidence="1" type="ORF">IE077_001580</name>
</gene>
<organism evidence="1 2">
    <name type="scientific">Cardiosporidium cionae</name>
    <dbReference type="NCBI Taxonomy" id="476202"/>
    <lineage>
        <taxon>Eukaryota</taxon>
        <taxon>Sar</taxon>
        <taxon>Alveolata</taxon>
        <taxon>Apicomplexa</taxon>
        <taxon>Aconoidasida</taxon>
        <taxon>Nephromycida</taxon>
        <taxon>Cardiosporidium</taxon>
    </lineage>
</organism>
<name>A0ABQ7J3T6_9APIC</name>
<feature type="non-terminal residue" evidence="1">
    <location>
        <position position="1"/>
    </location>
</feature>
<keyword evidence="2" id="KW-1185">Reference proteome</keyword>
<dbReference type="Proteomes" id="UP000823046">
    <property type="component" value="Unassembled WGS sequence"/>
</dbReference>
<comment type="caution">
    <text evidence="1">The sequence shown here is derived from an EMBL/GenBank/DDBJ whole genome shotgun (WGS) entry which is preliminary data.</text>
</comment>
<sequence length="744" mass="84295">SFPLSSLSLSLPPTLSSLYSLFPLLSPLFYFLCFVDTIVPFPLKETYSSREKTKWIYKEKSHWTSVSNMVHLFTHSSCGMSLPLAIPRANESFRRVGEMPLSHSYDHSIHDFSAFKEGKGTLYPLYSELMASPVATAFTTEFLSSLPEGDWPIITFPQSSSPLFWNIRLRTDTVATTLPSFYSHPTSTTPFPLISSRFHKGGDTPPRSSLERLSPRSVRADMSIPSSPPSVISEDTTILPPIAPGIRHAHVATLFALETFFKTLPPLPSAEGKKEPSLIPDSPLIMETMASKVEALPVKNPLLTEEATFTGISFPFNFYCSIKIPYPQETLFNLLESLYPHKQLYMFPLFIQQMGQTFLDPSLLYGDTYRISLAIRTLSLYVNCIRNAVFDFSWSIEKEQEAFFASSTPTSASETTASPLQIEEMSTFPLFVCPPLHPLSLFIETLPCIFHQLVLLSYSRFDTSLRSFGVWKAAIESLYYIIQLSSTLFKYTSFHERVERKYWISMAVSLYSVTNTDSLTQKTTVNRLSVTTAMSEDAYNAWEYISALLIPFVRRLVDTSNHIPYIFPLLGGILDNFSSYSYDFSLIVQKSFVQYEMPKKNSIRRMMDVCDESNPINSLNTNEASLQTVMMFPLLIHRCHGFFNDYLKCLKKRHRSSKNSEHITAILKHLSRLSVSPSIIKYSNDIVESDASLIAAGSKFFLILLLPKLVSCIDVKDSIVREAVQILFQQLSFSFGLKENLFKD</sequence>
<dbReference type="EMBL" id="JADAQX010001486">
    <property type="protein sequence ID" value="KAF8817777.1"/>
    <property type="molecule type" value="Genomic_DNA"/>
</dbReference>
<reference evidence="1 2" key="1">
    <citation type="journal article" date="2020" name="bioRxiv">
        <title>Metabolic contributions of an alphaproteobacterial endosymbiont in the apicomplexan Cardiosporidium cionae.</title>
        <authorList>
            <person name="Hunter E.S."/>
            <person name="Paight C.J."/>
            <person name="Lane C.E."/>
        </authorList>
    </citation>
    <scope>NUCLEOTIDE SEQUENCE [LARGE SCALE GENOMIC DNA]</scope>
    <source>
        <strain evidence="1">ESH_2018</strain>
    </source>
</reference>
<proteinExistence type="predicted"/>